<gene>
    <name evidence="7" type="ORF">AOQ84DRAFT_440839</name>
</gene>
<dbReference type="PANTHER" id="PTHR10237:SF14">
    <property type="entry name" value="MYND-TYPE DOMAIN-CONTAINING PROTEIN"/>
    <property type="match status" value="1"/>
</dbReference>
<proteinExistence type="predicted"/>
<dbReference type="PROSITE" id="PS01360">
    <property type="entry name" value="ZF_MYND_1"/>
    <property type="match status" value="1"/>
</dbReference>
<dbReference type="AlphaFoldDB" id="A0A8E2EWY2"/>
<feature type="compositionally biased region" description="Low complexity" evidence="5">
    <location>
        <begin position="60"/>
        <end position="72"/>
    </location>
</feature>
<evidence type="ECO:0000259" key="6">
    <source>
        <dbReference type="PROSITE" id="PS50865"/>
    </source>
</evidence>
<dbReference type="OrthoDB" id="432970at2759"/>
<dbReference type="SUPFAM" id="SSF144232">
    <property type="entry name" value="HIT/MYND zinc finger-like"/>
    <property type="match status" value="1"/>
</dbReference>
<dbReference type="InterPro" id="IPR002893">
    <property type="entry name" value="Znf_MYND"/>
</dbReference>
<dbReference type="Proteomes" id="UP000250140">
    <property type="component" value="Unassembled WGS sequence"/>
</dbReference>
<dbReference type="GO" id="GO:0005634">
    <property type="term" value="C:nucleus"/>
    <property type="evidence" value="ECO:0007669"/>
    <property type="project" value="TreeGrafter"/>
</dbReference>
<dbReference type="GO" id="GO:0008270">
    <property type="term" value="F:zinc ion binding"/>
    <property type="evidence" value="ECO:0007669"/>
    <property type="project" value="UniProtKB-KW"/>
</dbReference>
<sequence>MADTPDTQPSCASCAKTDSDPNINLKRCAKCQTTHYCSRECQKADWKVHKKVCAKNAADTAASGTSSSNSPAKGLSGSIDKPFHRLENKTWLHDRPEQDVYKLLIDTYRFRMDDDYSLEGKVSTDSVYGGARNGLAGFRRFLRLAESRPGLLPPWWSAQKASECVAVGMQESGWSSLSCAIEKSDVQEHYDDSKFPMQLRMFGEQVYGRGPAGQSGSAMRQVMMAMESGGLEGMVATHLDIGAMSHGT</sequence>
<evidence type="ECO:0000256" key="1">
    <source>
        <dbReference type="ARBA" id="ARBA00022723"/>
    </source>
</evidence>
<dbReference type="EMBL" id="KV750077">
    <property type="protein sequence ID" value="OCL06400.1"/>
    <property type="molecule type" value="Genomic_DNA"/>
</dbReference>
<accession>A0A8E2EWY2</accession>
<reference evidence="7 8" key="1">
    <citation type="journal article" date="2016" name="Nat. Commun.">
        <title>Ectomycorrhizal ecology is imprinted in the genome of the dominant symbiotic fungus Cenococcum geophilum.</title>
        <authorList>
            <consortium name="DOE Joint Genome Institute"/>
            <person name="Peter M."/>
            <person name="Kohler A."/>
            <person name="Ohm R.A."/>
            <person name="Kuo A."/>
            <person name="Krutzmann J."/>
            <person name="Morin E."/>
            <person name="Arend M."/>
            <person name="Barry K.W."/>
            <person name="Binder M."/>
            <person name="Choi C."/>
            <person name="Clum A."/>
            <person name="Copeland A."/>
            <person name="Grisel N."/>
            <person name="Haridas S."/>
            <person name="Kipfer T."/>
            <person name="LaButti K."/>
            <person name="Lindquist E."/>
            <person name="Lipzen A."/>
            <person name="Maire R."/>
            <person name="Meier B."/>
            <person name="Mihaltcheva S."/>
            <person name="Molinier V."/>
            <person name="Murat C."/>
            <person name="Poggeler S."/>
            <person name="Quandt C.A."/>
            <person name="Sperisen C."/>
            <person name="Tritt A."/>
            <person name="Tisserant E."/>
            <person name="Crous P.W."/>
            <person name="Henrissat B."/>
            <person name="Nehls U."/>
            <person name="Egli S."/>
            <person name="Spatafora J.W."/>
            <person name="Grigoriev I.V."/>
            <person name="Martin F.M."/>
        </authorList>
    </citation>
    <scope>NUCLEOTIDE SEQUENCE [LARGE SCALE GENOMIC DNA]</scope>
    <source>
        <strain evidence="7 8">CBS 207.34</strain>
    </source>
</reference>
<evidence type="ECO:0000256" key="3">
    <source>
        <dbReference type="ARBA" id="ARBA00022833"/>
    </source>
</evidence>
<dbReference type="Pfam" id="PF01753">
    <property type="entry name" value="zf-MYND"/>
    <property type="match status" value="1"/>
</dbReference>
<evidence type="ECO:0000256" key="5">
    <source>
        <dbReference type="SAM" id="MobiDB-lite"/>
    </source>
</evidence>
<protein>
    <submittedName>
        <fullName evidence="7">Putative MYND domain protein</fullName>
    </submittedName>
</protein>
<evidence type="ECO:0000256" key="2">
    <source>
        <dbReference type="ARBA" id="ARBA00022771"/>
    </source>
</evidence>
<keyword evidence="8" id="KW-1185">Reference proteome</keyword>
<evidence type="ECO:0000313" key="7">
    <source>
        <dbReference type="EMBL" id="OCL06400.1"/>
    </source>
</evidence>
<dbReference type="Gene3D" id="6.10.140.2220">
    <property type="match status" value="1"/>
</dbReference>
<keyword evidence="3" id="KW-0862">Zinc</keyword>
<evidence type="ECO:0000256" key="4">
    <source>
        <dbReference type="PROSITE-ProRule" id="PRU00134"/>
    </source>
</evidence>
<dbReference type="PROSITE" id="PS50865">
    <property type="entry name" value="ZF_MYND_2"/>
    <property type="match status" value="1"/>
</dbReference>
<keyword evidence="2 4" id="KW-0863">Zinc-finger</keyword>
<organism evidence="7 8">
    <name type="scientific">Glonium stellatum</name>
    <dbReference type="NCBI Taxonomy" id="574774"/>
    <lineage>
        <taxon>Eukaryota</taxon>
        <taxon>Fungi</taxon>
        <taxon>Dikarya</taxon>
        <taxon>Ascomycota</taxon>
        <taxon>Pezizomycotina</taxon>
        <taxon>Dothideomycetes</taxon>
        <taxon>Pleosporomycetidae</taxon>
        <taxon>Gloniales</taxon>
        <taxon>Gloniaceae</taxon>
        <taxon>Glonium</taxon>
    </lineage>
</organism>
<dbReference type="PANTHER" id="PTHR10237">
    <property type="entry name" value="DEFORMED EPIDERMAL AUTOREGULATORY FACTOR 1 HOMOLOG SUPPRESSIN"/>
    <property type="match status" value="1"/>
</dbReference>
<evidence type="ECO:0000313" key="8">
    <source>
        <dbReference type="Proteomes" id="UP000250140"/>
    </source>
</evidence>
<name>A0A8E2EWY2_9PEZI</name>
<feature type="domain" description="MYND-type" evidence="6">
    <location>
        <begin position="11"/>
        <end position="53"/>
    </location>
</feature>
<dbReference type="InterPro" id="IPR024119">
    <property type="entry name" value="TF_DEAF-1"/>
</dbReference>
<feature type="region of interest" description="Disordered" evidence="5">
    <location>
        <begin position="60"/>
        <end position="79"/>
    </location>
</feature>
<dbReference type="GO" id="GO:0000981">
    <property type="term" value="F:DNA-binding transcription factor activity, RNA polymerase II-specific"/>
    <property type="evidence" value="ECO:0007669"/>
    <property type="project" value="TreeGrafter"/>
</dbReference>
<keyword evidence="1" id="KW-0479">Metal-binding</keyword>